<sequence length="123" mass="13564">GTGALVQALLNLVKSYGGVVLTDRHVEKILVDDGRAAGVRVVGGTEYRAKKGVISNIDAKRLFLLIDDSDVDAADPNLRERLERKIVNNNESILKIDLALNEAPKFDRWNHQDEYLIGSILIA</sequence>
<dbReference type="InterPro" id="IPR036188">
    <property type="entry name" value="FAD/NAD-bd_sf"/>
</dbReference>
<dbReference type="Proteomes" id="UP001384579">
    <property type="component" value="Unassembled WGS sequence"/>
</dbReference>
<dbReference type="PANTHER" id="PTHR46313">
    <property type="match status" value="1"/>
</dbReference>
<feature type="non-terminal residue" evidence="1">
    <location>
        <position position="123"/>
    </location>
</feature>
<protein>
    <submittedName>
        <fullName evidence="1">NAD(P)/FAD-dependent oxidoreductase</fullName>
    </submittedName>
</protein>
<dbReference type="InterPro" id="IPR045892">
    <property type="entry name" value="CrtISO-like"/>
</dbReference>
<dbReference type="Gene3D" id="3.50.50.60">
    <property type="entry name" value="FAD/NAD(P)-binding domain"/>
    <property type="match status" value="1"/>
</dbReference>
<proteinExistence type="predicted"/>
<dbReference type="SUPFAM" id="SSF51905">
    <property type="entry name" value="FAD/NAD(P)-binding domain"/>
    <property type="match status" value="1"/>
</dbReference>
<evidence type="ECO:0000313" key="2">
    <source>
        <dbReference type="Proteomes" id="UP001384579"/>
    </source>
</evidence>
<gene>
    <name evidence="1" type="ORF">WMG39_33515</name>
</gene>
<feature type="non-terminal residue" evidence="1">
    <location>
        <position position="1"/>
    </location>
</feature>
<name>A0ABU8YZ12_9CYAN</name>
<dbReference type="EMBL" id="JBBLXS010001559">
    <property type="protein sequence ID" value="MEK0189727.1"/>
    <property type="molecule type" value="Genomic_DNA"/>
</dbReference>
<keyword evidence="2" id="KW-1185">Reference proteome</keyword>
<organism evidence="1 2">
    <name type="scientific">Microcoleus anatoxicus PTRS2</name>
    <dbReference type="NCBI Taxonomy" id="2705321"/>
    <lineage>
        <taxon>Bacteria</taxon>
        <taxon>Bacillati</taxon>
        <taxon>Cyanobacteriota</taxon>
        <taxon>Cyanophyceae</taxon>
        <taxon>Oscillatoriophycideae</taxon>
        <taxon>Oscillatoriales</taxon>
        <taxon>Microcoleaceae</taxon>
        <taxon>Microcoleus</taxon>
        <taxon>Microcoleus anatoxicus</taxon>
    </lineage>
</organism>
<comment type="caution">
    <text evidence="1">The sequence shown here is derived from an EMBL/GenBank/DDBJ whole genome shotgun (WGS) entry which is preliminary data.</text>
</comment>
<dbReference type="PANTHER" id="PTHR46313:SF3">
    <property type="entry name" value="PROLYCOPENE ISOMERASE, CHLOROPLASTIC"/>
    <property type="match status" value="1"/>
</dbReference>
<accession>A0ABU8YZ12</accession>
<evidence type="ECO:0000313" key="1">
    <source>
        <dbReference type="EMBL" id="MEK0189727.1"/>
    </source>
</evidence>
<reference evidence="1 2" key="1">
    <citation type="journal article" date="2020" name="Harmful Algae">
        <title>Molecular and morphological characterization of a novel dihydroanatoxin-a producing Microcoleus species (cyanobacteria) from the Russian River, California, USA.</title>
        <authorList>
            <person name="Conklin K.Y."/>
            <person name="Stancheva R."/>
            <person name="Otten T.G."/>
            <person name="Fadness R."/>
            <person name="Boyer G.L."/>
            <person name="Read B."/>
            <person name="Zhang X."/>
            <person name="Sheath R.G."/>
        </authorList>
    </citation>
    <scope>NUCLEOTIDE SEQUENCE [LARGE SCALE GENOMIC DNA]</scope>
    <source>
        <strain evidence="1 2">PTRS2</strain>
    </source>
</reference>